<dbReference type="Pfam" id="PF17032">
    <property type="entry name" value="Zn_ribbon_15"/>
    <property type="match status" value="1"/>
</dbReference>
<sequence>MMFFFIVGLNQRVTQVLKSRAGKCTRCGSSADLVQYEKVLRFYFVPIMRWPGKEPLMKCRDCSNFFPHSFSPVATTACQSCASNVDAAFKFCPFCGSSI</sequence>
<keyword evidence="3" id="KW-1185">Reference proteome</keyword>
<reference evidence="3" key="1">
    <citation type="journal article" date="2018" name="Gigascience">
        <title>Genome assembly of the Pink Ipe (Handroanthus impetiginosus, Bignoniaceae), a highly valued, ecologically keystone Neotropical timber forest tree.</title>
        <authorList>
            <person name="Silva-Junior O.B."/>
            <person name="Grattapaglia D."/>
            <person name="Novaes E."/>
            <person name="Collevatti R.G."/>
        </authorList>
    </citation>
    <scope>NUCLEOTIDE SEQUENCE [LARGE SCALE GENOMIC DNA]</scope>
    <source>
        <strain evidence="3">cv. UFG-1</strain>
    </source>
</reference>
<dbReference type="PANTHER" id="PTHR36718:SF1">
    <property type="entry name" value="DOUBLE ZINC RIBBON PROTEIN MJ0416"/>
    <property type="match status" value="1"/>
</dbReference>
<evidence type="ECO:0000313" key="2">
    <source>
        <dbReference type="EMBL" id="PIN07529.1"/>
    </source>
</evidence>
<dbReference type="InterPro" id="IPR053281">
    <property type="entry name" value="Double_zinc_ribbon"/>
</dbReference>
<name>A0A2G9GQI1_9LAMI</name>
<feature type="domain" description="Zinc-ribbon 15" evidence="1">
    <location>
        <begin position="23"/>
        <end position="96"/>
    </location>
</feature>
<evidence type="ECO:0000259" key="1">
    <source>
        <dbReference type="Pfam" id="PF17032"/>
    </source>
</evidence>
<dbReference type="EMBL" id="NKXS01004064">
    <property type="protein sequence ID" value="PIN07529.1"/>
    <property type="molecule type" value="Genomic_DNA"/>
</dbReference>
<dbReference type="OrthoDB" id="1850117at2759"/>
<evidence type="ECO:0000313" key="3">
    <source>
        <dbReference type="Proteomes" id="UP000231279"/>
    </source>
</evidence>
<dbReference type="PANTHER" id="PTHR36718">
    <property type="entry name" value="OS05G0435400 PROTEIN"/>
    <property type="match status" value="1"/>
</dbReference>
<dbReference type="STRING" id="429701.A0A2G9GQI1"/>
<protein>
    <recommendedName>
        <fullName evidence="1">Zinc-ribbon 15 domain-containing protein</fullName>
    </recommendedName>
</protein>
<dbReference type="AlphaFoldDB" id="A0A2G9GQI1"/>
<dbReference type="Proteomes" id="UP000231279">
    <property type="component" value="Unassembled WGS sequence"/>
</dbReference>
<dbReference type="InterPro" id="IPR031493">
    <property type="entry name" value="Zinc_ribbon_15"/>
</dbReference>
<proteinExistence type="predicted"/>
<gene>
    <name evidence="2" type="ORF">CDL12_19912</name>
</gene>
<comment type="caution">
    <text evidence="2">The sequence shown here is derived from an EMBL/GenBank/DDBJ whole genome shotgun (WGS) entry which is preliminary data.</text>
</comment>
<organism evidence="2 3">
    <name type="scientific">Handroanthus impetiginosus</name>
    <dbReference type="NCBI Taxonomy" id="429701"/>
    <lineage>
        <taxon>Eukaryota</taxon>
        <taxon>Viridiplantae</taxon>
        <taxon>Streptophyta</taxon>
        <taxon>Embryophyta</taxon>
        <taxon>Tracheophyta</taxon>
        <taxon>Spermatophyta</taxon>
        <taxon>Magnoliopsida</taxon>
        <taxon>eudicotyledons</taxon>
        <taxon>Gunneridae</taxon>
        <taxon>Pentapetalae</taxon>
        <taxon>asterids</taxon>
        <taxon>lamiids</taxon>
        <taxon>Lamiales</taxon>
        <taxon>Bignoniaceae</taxon>
        <taxon>Crescentiina</taxon>
        <taxon>Tabebuia alliance</taxon>
        <taxon>Handroanthus</taxon>
    </lineage>
</organism>
<accession>A0A2G9GQI1</accession>